<feature type="domain" description="PKS/mFAS DH" evidence="8">
    <location>
        <begin position="1162"/>
        <end position="1428"/>
    </location>
</feature>
<dbReference type="InterPro" id="IPR014030">
    <property type="entry name" value="Ketoacyl_synth_N"/>
</dbReference>
<name>A0AAW1SSW6_9CHLO</name>
<dbReference type="SUPFAM" id="SSF51735">
    <property type="entry name" value="NAD(P)-binding Rossmann-fold domains"/>
    <property type="match status" value="2"/>
</dbReference>
<keyword evidence="10" id="KW-1185">Reference proteome</keyword>
<dbReference type="Gene3D" id="3.40.50.720">
    <property type="entry name" value="NAD(P)-binding Rossmann-like Domain"/>
    <property type="match status" value="3"/>
</dbReference>
<sequence length="2832" mass="294571">MEARQALQPLMATVQFSSAASLFGAPGQGNYAAANAALEAHSAAASAAGHRQMAVQWGAWAAGMAADPVALQRIKRTGLGALTPTQGLLPMTGEVLADQAGATEDSLYVQADQDAALMPSPRARHRARIPRKVGHSTETTQDLAAVQQRVAQVVESVVGHPISASQPLMEAGLDSLGGVELRNSLGSAFGQELPATLTLDYPSVGALAQYLAAIARPDAAAAGDIQIFDGSDLADSLSPSLQIYGEAEAPLVAISAAVGMLPEQPYHSCAHDAPRRVPLERWDVADFQKVSPNSLDAQFGSFLQDIDSFDASIFGVSRPEAMHMDAQQRLLLERAWEVLQAGPQQDTGSAASTAVFVGIGTVEYTAMAAHLGIGIYMATGGATSVAAGRISYTYALKGSCVSIDTACSSSLVGAHYAVRDLAAGSSRRALAAGVSLTLSPEKCAAFKITGMLASDGRCKTLDASADGYVRAEDCVILMLEEASAALEAQVLLSGSAINQDGRRKKWLIISTEPVGLEQLCSIGAASSRIDVLTAVYKPSAVNATSRAHNAALTISNPTDLRHLLSTQGIDHTFLELQWLVEDSSEYCLALRSGRLYAERLIASPQARPRPPNSYLSCFTTIVSGGAKGLGLECTRRALKSGSRCLVATSRRPQLSKQDLIALVEDTPSAAVFLVPQMAVADIEQVVRRTAAEILGEELSGDGRFASSHFDSLAAVELSNSIGKAVGLDLPGTLVFDYPSVAEVAKHLSARLAAQSNNDESHSRDRALIAVQSPSMSIPHGLLTQRAMDPQSANSMLMGIKLAHRISFDRAASQLTNPGGQAICRDTINRVPYDRWDLEAPRAGKAVLRAGFGAFVGDVGVFDAGLFGITGPEADLMDPQQRLLLEASWEVMAPSNVSMGPADSAGAMPGSMHADAARANMGVWIGIQQMEYGNLAAAHLPTMGAFSATGMPFSVAAGRISFTYGLKGPAVSIDTACSSALVGVHSGAQHLQRAGVSILAGGINLMLAEGTTAAAQVAGMLNLEGRCKTLDASADGYVRAEACIIARIDPCFPDSHPAAPNSHPPSEQAGMGMANQPEIVLSGTCVNQDGRSSSLTAPNGPSQQMVIRAAALGQHESVGINSFAFQGTNAHAILCQRGSQHVAGAPLPIAWRRERFWFTVSSHALLLRAAPAAQHGSITMQTPLDGPSLAFLHDHQIQDRALFPGAAMFETANAAMQAMQQLPNSAARPAALAAVSIAQPLVMLAGQRTVVVCSISTLDGRVAISSVGAGPALSHMTAVAVRCHMKAHPGSFTQSTATSTAHLLSGSLQGASSVPSAVACLELAQGHQPSSFCVHPAVLDCSTHTAAALASPSDVDSAEGATRIPVALAAISLAPKPATGQGWAWGSLQQQLPDGSLMTGFRLTSERSAGHHASISGFYAKVIRATVKETVDTIYSLGWHCEETAAVRGLQYLPRASILWQASSQHPIRFVKMLGARRRQAKGRLGSCTTIAVQNLSMIQGFVRQSKQGASVQLTTQNALSFPTLNVSADWARLQGASHVSLLDVTCGPLPAAATTRQQMQQPLDMCGSSPAWAVSTMLADSGSAETMAASRGASMRGRWVDGVMHAAGVLRDATIMNQTPTSFRAVLGCKVTGLDTLHEALRGVPVARMVLFSSVSSIVAPLGQPNYAAANAMLNHWASAHSNQGAVQAQMDVTKAALQAQRAAVADKVAAVVAGVMGKEVDAAQPLMEAGLDSLGAVELRTSLGQDLELELPATIVFDYPSVGQLASYIAGLSVAAEPAREVKLQIAAMRQSQQRSTEASVAAEVAAMVEQMMGKAVDPDQPLMEAGLDSLGAVELRSVLAQRFNLELPATITFDYPSAASLSHFLASQTTANLAMQEEPMMPGLHCEEPMAAQRAFTPALDISAEVASVAAALVGHTLDDHQPLMEAGLDSLGAVELRTNLADRFNLDLPATLTFDYPTVAALSAFLSSQAQPMAAQEYGTAAMSTLTLVPRAPKGFRDPQRGPEVTAMHGVSGCYPGKGQGVGGFWATLASEVDLPSPVPLQRWDIEQYYSPEASRNLSMYVRLASFVDDLDAFDAAMFRLPVAEAQAMDPQNRKLLEQTYFALMDARAGTSSLTDTKTGVYIGCMYQEYMQLQYNLGFRISPGIATGNGISYLTGRISYTFGLNGPCISTDTACSSSLVATHMAHQALLAGQTVAGVAGGVNAMLLPITTCTICGLGALSPSARCKTFDASADGYGRGEGFAVAVLGTPSLQSHHSAAQDAPSLSPQSGLGQTLQAPAAIILGSAVNQDGRSSGLTAPNGPSQTALISAVLLAANIARDQLQFVAVHGTGTPLGDPIEVSALGSAWGAKPGAGRRPEGGHVQVGVMGSVKSVYGHTEGAAGMTGVLMATMQLQQQANAAVLNCRNLNDYVRTSLGAWRTAVGGNDAPAMQAASSGGLGQLAYNHQVHGPGYAAHPALVDSCLHVGASMAAHQSGGLPNVPVAIGAFTASTELRACTDALWTGASLRTAPARPRVLGGTQSSGYRIHPAGEPGAGISLELLAPLSGGQDAFGARSAGGALKFPLLARMADARQQPTQGLRKSSSITITGGLGGVGSLAALAALTSSRLASGLDGISIQWGAWAGVGLAAQRSTVLARIERSGMGVLKPAHGLSLLQALLSTTAPEQAVANPFSWAQLLKDVQHVPEVFSEFSQSQPEPISQPEAGHRPVAAAPPPPDQVLAMVQGIVANMLGPEVGGEQPLMQAGLDSLATSLSHGAHPAIMNFRNVNPYVSAAIGDWQKQHGLLEDRLVTASMLACFRAALRAGVRARISLVTFGLHATHQETSSSGQ</sequence>
<keyword evidence="1" id="KW-0596">Phosphopantetheine</keyword>
<dbReference type="InterPro" id="IPR036736">
    <property type="entry name" value="ACP-like_sf"/>
</dbReference>
<organism evidence="9 10">
    <name type="scientific">Apatococcus fuscideae</name>
    <dbReference type="NCBI Taxonomy" id="2026836"/>
    <lineage>
        <taxon>Eukaryota</taxon>
        <taxon>Viridiplantae</taxon>
        <taxon>Chlorophyta</taxon>
        <taxon>core chlorophytes</taxon>
        <taxon>Trebouxiophyceae</taxon>
        <taxon>Chlorellales</taxon>
        <taxon>Chlorellaceae</taxon>
        <taxon>Apatococcus</taxon>
    </lineage>
</organism>
<dbReference type="GO" id="GO:0031177">
    <property type="term" value="F:phosphopantetheine binding"/>
    <property type="evidence" value="ECO:0007669"/>
    <property type="project" value="InterPro"/>
</dbReference>
<feature type="compositionally biased region" description="Basic residues" evidence="5">
    <location>
        <begin position="122"/>
        <end position="134"/>
    </location>
</feature>
<dbReference type="InterPro" id="IPR049552">
    <property type="entry name" value="PKS_DH_N"/>
</dbReference>
<dbReference type="PANTHER" id="PTHR43775:SF37">
    <property type="entry name" value="SI:DKEY-61P9.11"/>
    <property type="match status" value="1"/>
</dbReference>
<dbReference type="Pfam" id="PF00109">
    <property type="entry name" value="ketoacyl-synt"/>
    <property type="match status" value="3"/>
</dbReference>
<evidence type="ECO:0000256" key="1">
    <source>
        <dbReference type="ARBA" id="ARBA00022450"/>
    </source>
</evidence>
<dbReference type="Gene3D" id="3.40.47.10">
    <property type="match status" value="3"/>
</dbReference>
<protein>
    <submittedName>
        <fullName evidence="9">Uncharacterized protein</fullName>
    </submittedName>
</protein>
<feature type="domain" description="Ketosynthase family 3 (KS3)" evidence="7">
    <location>
        <begin position="789"/>
        <end position="1219"/>
    </location>
</feature>
<evidence type="ECO:0000313" key="9">
    <source>
        <dbReference type="EMBL" id="KAK9854220.1"/>
    </source>
</evidence>
<feature type="active site" description="Proton acceptor; for dehydratase activity" evidence="4">
    <location>
        <position position="1194"/>
    </location>
</feature>
<dbReference type="InterPro" id="IPR016039">
    <property type="entry name" value="Thiolase-like"/>
</dbReference>
<comment type="caution">
    <text evidence="9">The sequence shown here is derived from an EMBL/GenBank/DDBJ whole genome shotgun (WGS) entry which is preliminary data.</text>
</comment>
<dbReference type="PROSITE" id="PS52019">
    <property type="entry name" value="PKS_MFAS_DH"/>
    <property type="match status" value="1"/>
</dbReference>
<evidence type="ECO:0000256" key="4">
    <source>
        <dbReference type="PROSITE-ProRule" id="PRU01363"/>
    </source>
</evidence>
<feature type="domain" description="Ketosynthase family 3 (KS3)" evidence="7">
    <location>
        <begin position="238"/>
        <end position="637"/>
    </location>
</feature>
<dbReference type="PROSITE" id="PS00012">
    <property type="entry name" value="PHOSPHOPANTETHEINE"/>
    <property type="match status" value="3"/>
</dbReference>
<dbReference type="Pfam" id="PF02801">
    <property type="entry name" value="Ketoacyl-synt_C"/>
    <property type="match status" value="1"/>
</dbReference>
<keyword evidence="2" id="KW-0597">Phosphoprotein</keyword>
<dbReference type="SUPFAM" id="SSF47336">
    <property type="entry name" value="ACP-like"/>
    <property type="match status" value="5"/>
</dbReference>
<dbReference type="GO" id="GO:0004312">
    <property type="term" value="F:fatty acid synthase activity"/>
    <property type="evidence" value="ECO:0007669"/>
    <property type="project" value="TreeGrafter"/>
</dbReference>
<dbReference type="InterPro" id="IPR020841">
    <property type="entry name" value="PKS_Beta-ketoAc_synthase_dom"/>
</dbReference>
<dbReference type="EMBL" id="JALJOV010001107">
    <property type="protein sequence ID" value="KAK9854220.1"/>
    <property type="molecule type" value="Genomic_DNA"/>
</dbReference>
<dbReference type="InterPro" id="IPR020807">
    <property type="entry name" value="PKS_DH"/>
</dbReference>
<dbReference type="Proteomes" id="UP001485043">
    <property type="component" value="Unassembled WGS sequence"/>
</dbReference>
<feature type="active site" description="Proton donor; for dehydratase activity" evidence="4">
    <location>
        <position position="1339"/>
    </location>
</feature>
<gene>
    <name evidence="9" type="ORF">WJX84_007097</name>
</gene>
<dbReference type="SUPFAM" id="SSF53901">
    <property type="entry name" value="Thiolase-like"/>
    <property type="match status" value="4"/>
</dbReference>
<evidence type="ECO:0000259" key="8">
    <source>
        <dbReference type="PROSITE" id="PS52019"/>
    </source>
</evidence>
<feature type="domain" description="Carrier" evidence="6">
    <location>
        <begin position="1793"/>
        <end position="1871"/>
    </location>
</feature>
<dbReference type="GO" id="GO:0006633">
    <property type="term" value="P:fatty acid biosynthetic process"/>
    <property type="evidence" value="ECO:0007669"/>
    <property type="project" value="TreeGrafter"/>
</dbReference>
<dbReference type="Gene3D" id="3.10.129.10">
    <property type="entry name" value="Hotdog Thioesterase"/>
    <property type="match status" value="1"/>
</dbReference>
<dbReference type="PROSITE" id="PS50075">
    <property type="entry name" value="CARRIER"/>
    <property type="match status" value="5"/>
</dbReference>
<dbReference type="InterPro" id="IPR036291">
    <property type="entry name" value="NAD(P)-bd_dom_sf"/>
</dbReference>
<feature type="region of interest" description="Disordered" evidence="5">
    <location>
        <begin position="119"/>
        <end position="138"/>
    </location>
</feature>
<dbReference type="InterPro" id="IPR042104">
    <property type="entry name" value="PKS_dehydratase_sf"/>
</dbReference>
<dbReference type="InterPro" id="IPR014031">
    <property type="entry name" value="Ketoacyl_synth_C"/>
</dbReference>
<feature type="region of interest" description="Disordered" evidence="5">
    <location>
        <begin position="2694"/>
        <end position="2717"/>
    </location>
</feature>
<evidence type="ECO:0000256" key="2">
    <source>
        <dbReference type="ARBA" id="ARBA00022553"/>
    </source>
</evidence>
<accession>A0AAW1SSW6</accession>
<dbReference type="InterPro" id="IPR006162">
    <property type="entry name" value="Ppantetheine_attach_site"/>
</dbReference>
<evidence type="ECO:0000259" key="7">
    <source>
        <dbReference type="PROSITE" id="PS52004"/>
    </source>
</evidence>
<dbReference type="Pfam" id="PF21089">
    <property type="entry name" value="PKS_DH_N"/>
    <property type="match status" value="1"/>
</dbReference>
<evidence type="ECO:0000259" key="6">
    <source>
        <dbReference type="PROSITE" id="PS50075"/>
    </source>
</evidence>
<feature type="domain" description="Carrier" evidence="6">
    <location>
        <begin position="1700"/>
        <end position="1774"/>
    </location>
</feature>
<dbReference type="SMART" id="SM01294">
    <property type="entry name" value="PKS_PP_betabranch"/>
    <property type="match status" value="3"/>
</dbReference>
<dbReference type="Pfam" id="PF00550">
    <property type="entry name" value="PP-binding"/>
    <property type="match status" value="5"/>
</dbReference>
<evidence type="ECO:0000256" key="5">
    <source>
        <dbReference type="SAM" id="MobiDB-lite"/>
    </source>
</evidence>
<feature type="region of interest" description="C-terminal hotdog fold" evidence="4">
    <location>
        <begin position="1283"/>
        <end position="1428"/>
    </location>
</feature>
<feature type="region of interest" description="N-terminal hotdog fold" evidence="4">
    <location>
        <begin position="1162"/>
        <end position="1273"/>
    </location>
</feature>
<dbReference type="SMART" id="SM00825">
    <property type="entry name" value="PKS_KS"/>
    <property type="match status" value="3"/>
</dbReference>
<dbReference type="SMART" id="SM00822">
    <property type="entry name" value="PKS_KR"/>
    <property type="match status" value="1"/>
</dbReference>
<dbReference type="CDD" id="cd00833">
    <property type="entry name" value="PKS"/>
    <property type="match status" value="3"/>
</dbReference>
<reference evidence="9 10" key="1">
    <citation type="journal article" date="2024" name="Nat. Commun.">
        <title>Phylogenomics reveals the evolutionary origins of lichenization in chlorophyte algae.</title>
        <authorList>
            <person name="Puginier C."/>
            <person name="Libourel C."/>
            <person name="Otte J."/>
            <person name="Skaloud P."/>
            <person name="Haon M."/>
            <person name="Grisel S."/>
            <person name="Petersen M."/>
            <person name="Berrin J.G."/>
            <person name="Delaux P.M."/>
            <person name="Dal Grande F."/>
            <person name="Keller J."/>
        </authorList>
    </citation>
    <scope>NUCLEOTIDE SEQUENCE [LARGE SCALE GENOMIC DNA]</scope>
    <source>
        <strain evidence="9 10">SAG 2523</strain>
    </source>
</reference>
<dbReference type="InterPro" id="IPR049900">
    <property type="entry name" value="PKS_mFAS_DH"/>
</dbReference>
<dbReference type="InterPro" id="IPR009081">
    <property type="entry name" value="PP-bd_ACP"/>
</dbReference>
<dbReference type="InterPro" id="IPR050091">
    <property type="entry name" value="PKS_NRPS_Biosynth_Enz"/>
</dbReference>
<feature type="domain" description="Ketosynthase family 3 (KS3)" evidence="7">
    <location>
        <begin position="2006"/>
        <end position="2436"/>
    </location>
</feature>
<feature type="domain" description="Carrier" evidence="6">
    <location>
        <begin position="677"/>
        <end position="751"/>
    </location>
</feature>
<dbReference type="InterPro" id="IPR057326">
    <property type="entry name" value="KR_dom"/>
</dbReference>
<dbReference type="SMART" id="SM00823">
    <property type="entry name" value="PKS_PP"/>
    <property type="match status" value="5"/>
</dbReference>
<proteinExistence type="predicted"/>
<dbReference type="PROSITE" id="PS52004">
    <property type="entry name" value="KS3_2"/>
    <property type="match status" value="3"/>
</dbReference>
<dbReference type="SMART" id="SM00826">
    <property type="entry name" value="PKS_DH"/>
    <property type="match status" value="1"/>
</dbReference>
<keyword evidence="3" id="KW-0808">Transferase</keyword>
<evidence type="ECO:0000256" key="3">
    <source>
        <dbReference type="ARBA" id="ARBA00022679"/>
    </source>
</evidence>
<dbReference type="InterPro" id="IPR013968">
    <property type="entry name" value="PKS_KR"/>
</dbReference>
<feature type="domain" description="Carrier" evidence="6">
    <location>
        <begin position="1895"/>
        <end position="1973"/>
    </location>
</feature>
<dbReference type="Gene3D" id="3.10.129.110">
    <property type="entry name" value="Polyketide synthase dehydratase"/>
    <property type="match status" value="1"/>
</dbReference>
<dbReference type="InterPro" id="IPR020806">
    <property type="entry name" value="PKS_PP-bd"/>
</dbReference>
<feature type="domain" description="Carrier" evidence="6">
    <location>
        <begin position="137"/>
        <end position="215"/>
    </location>
</feature>
<dbReference type="PANTHER" id="PTHR43775">
    <property type="entry name" value="FATTY ACID SYNTHASE"/>
    <property type="match status" value="1"/>
</dbReference>
<dbReference type="Gene3D" id="1.10.1200.10">
    <property type="entry name" value="ACP-like"/>
    <property type="match status" value="4"/>
</dbReference>
<evidence type="ECO:0000313" key="10">
    <source>
        <dbReference type="Proteomes" id="UP001485043"/>
    </source>
</evidence>
<dbReference type="Pfam" id="PF08659">
    <property type="entry name" value="KR"/>
    <property type="match status" value="2"/>
</dbReference>